<keyword evidence="4 6" id="KW-0472">Membrane</keyword>
<dbReference type="InterPro" id="IPR020846">
    <property type="entry name" value="MFS_dom"/>
</dbReference>
<feature type="compositionally biased region" description="Polar residues" evidence="5">
    <location>
        <begin position="8"/>
        <end position="27"/>
    </location>
</feature>
<dbReference type="CDD" id="cd17476">
    <property type="entry name" value="MFS_Amf1_MDR_like"/>
    <property type="match status" value="1"/>
</dbReference>
<name>A0A395NL99_TRIAR</name>
<evidence type="ECO:0000256" key="4">
    <source>
        <dbReference type="ARBA" id="ARBA00023136"/>
    </source>
</evidence>
<feature type="transmembrane region" description="Helical" evidence="6">
    <location>
        <begin position="123"/>
        <end position="142"/>
    </location>
</feature>
<dbReference type="GO" id="GO:0016020">
    <property type="term" value="C:membrane"/>
    <property type="evidence" value="ECO:0007669"/>
    <property type="project" value="UniProtKB-SubCell"/>
</dbReference>
<keyword evidence="2 6" id="KW-0812">Transmembrane</keyword>
<proteinExistence type="predicted"/>
<feature type="transmembrane region" description="Helical" evidence="6">
    <location>
        <begin position="339"/>
        <end position="361"/>
    </location>
</feature>
<feature type="transmembrane region" description="Helical" evidence="6">
    <location>
        <begin position="429"/>
        <end position="455"/>
    </location>
</feature>
<keyword evidence="9" id="KW-1185">Reference proteome</keyword>
<feature type="compositionally biased region" description="Polar residues" evidence="5">
    <location>
        <begin position="56"/>
        <end position="69"/>
    </location>
</feature>
<evidence type="ECO:0000259" key="7">
    <source>
        <dbReference type="PROSITE" id="PS50850"/>
    </source>
</evidence>
<feature type="compositionally biased region" description="Basic and acidic residues" evidence="5">
    <location>
        <begin position="28"/>
        <end position="50"/>
    </location>
</feature>
<feature type="transmembrane region" description="Helical" evidence="6">
    <location>
        <begin position="373"/>
        <end position="397"/>
    </location>
</feature>
<evidence type="ECO:0000256" key="5">
    <source>
        <dbReference type="SAM" id="MobiDB-lite"/>
    </source>
</evidence>
<feature type="region of interest" description="Disordered" evidence="5">
    <location>
        <begin position="1"/>
        <end position="69"/>
    </location>
</feature>
<keyword evidence="3 6" id="KW-1133">Transmembrane helix</keyword>
<feature type="transmembrane region" description="Helical" evidence="6">
    <location>
        <begin position="179"/>
        <end position="200"/>
    </location>
</feature>
<evidence type="ECO:0000256" key="3">
    <source>
        <dbReference type="ARBA" id="ARBA00022989"/>
    </source>
</evidence>
<dbReference type="Proteomes" id="UP000266272">
    <property type="component" value="Unassembled WGS sequence"/>
</dbReference>
<comment type="caution">
    <text evidence="8">The sequence shown here is derived from an EMBL/GenBank/DDBJ whole genome shotgun (WGS) entry which is preliminary data.</text>
</comment>
<organism evidence="8 9">
    <name type="scientific">Trichoderma arundinaceum</name>
    <dbReference type="NCBI Taxonomy" id="490622"/>
    <lineage>
        <taxon>Eukaryota</taxon>
        <taxon>Fungi</taxon>
        <taxon>Dikarya</taxon>
        <taxon>Ascomycota</taxon>
        <taxon>Pezizomycotina</taxon>
        <taxon>Sordariomycetes</taxon>
        <taxon>Hypocreomycetidae</taxon>
        <taxon>Hypocreales</taxon>
        <taxon>Hypocreaceae</taxon>
        <taxon>Trichoderma</taxon>
    </lineage>
</organism>
<feature type="transmembrane region" description="Helical" evidence="6">
    <location>
        <begin position="241"/>
        <end position="258"/>
    </location>
</feature>
<feature type="transmembrane region" description="Helical" evidence="6">
    <location>
        <begin position="506"/>
        <end position="526"/>
    </location>
</feature>
<dbReference type="AlphaFoldDB" id="A0A395NL99"/>
<gene>
    <name evidence="8" type="ORF">TARUN_5633</name>
</gene>
<feature type="transmembrane region" description="Helical" evidence="6">
    <location>
        <begin position="467"/>
        <end position="486"/>
    </location>
</feature>
<evidence type="ECO:0000256" key="2">
    <source>
        <dbReference type="ARBA" id="ARBA00022692"/>
    </source>
</evidence>
<protein>
    <recommendedName>
        <fullName evidence="7">Major facilitator superfamily (MFS) profile domain-containing protein</fullName>
    </recommendedName>
</protein>
<evidence type="ECO:0000256" key="1">
    <source>
        <dbReference type="ARBA" id="ARBA00004141"/>
    </source>
</evidence>
<dbReference type="Pfam" id="PF07690">
    <property type="entry name" value="MFS_1"/>
    <property type="match status" value="1"/>
</dbReference>
<evidence type="ECO:0000313" key="9">
    <source>
        <dbReference type="Proteomes" id="UP000266272"/>
    </source>
</evidence>
<dbReference type="OrthoDB" id="440755at2759"/>
<dbReference type="SUPFAM" id="SSF103473">
    <property type="entry name" value="MFS general substrate transporter"/>
    <property type="match status" value="1"/>
</dbReference>
<feature type="transmembrane region" description="Helical" evidence="6">
    <location>
        <begin position="301"/>
        <end position="319"/>
    </location>
</feature>
<dbReference type="PROSITE" id="PS50850">
    <property type="entry name" value="MFS"/>
    <property type="match status" value="1"/>
</dbReference>
<evidence type="ECO:0000256" key="6">
    <source>
        <dbReference type="SAM" id="Phobius"/>
    </source>
</evidence>
<dbReference type="InterPro" id="IPR011701">
    <property type="entry name" value="MFS"/>
</dbReference>
<feature type="transmembrane region" description="Helical" evidence="6">
    <location>
        <begin position="404"/>
        <end position="423"/>
    </location>
</feature>
<reference evidence="8 9" key="1">
    <citation type="journal article" date="2018" name="PLoS Pathog.">
        <title>Evolution of structural diversity of trichothecenes, a family of toxins produced by plant pathogenic and entomopathogenic fungi.</title>
        <authorList>
            <person name="Proctor R.H."/>
            <person name="McCormick S.P."/>
            <person name="Kim H.S."/>
            <person name="Cardoza R.E."/>
            <person name="Stanley A.M."/>
            <person name="Lindo L."/>
            <person name="Kelly A."/>
            <person name="Brown D.W."/>
            <person name="Lee T."/>
            <person name="Vaughan M.M."/>
            <person name="Alexander N.J."/>
            <person name="Busman M."/>
            <person name="Gutierrez S."/>
        </authorList>
    </citation>
    <scope>NUCLEOTIDE SEQUENCE [LARGE SCALE GENOMIC DNA]</scope>
    <source>
        <strain evidence="8 9">IBT 40837</strain>
    </source>
</reference>
<dbReference type="Gene3D" id="1.20.1250.20">
    <property type="entry name" value="MFS general substrate transporter like domains"/>
    <property type="match status" value="2"/>
</dbReference>
<accession>A0A395NL99</accession>
<feature type="transmembrane region" description="Helical" evidence="6">
    <location>
        <begin position="85"/>
        <end position="111"/>
    </location>
</feature>
<dbReference type="PANTHER" id="PTHR42718:SF41">
    <property type="entry name" value="MFS TRANSPORTER OF UNKOWN SPECIFICITY (AFU_ORTHOLOGUE AFUA_5G09940)-RELATED"/>
    <property type="match status" value="1"/>
</dbReference>
<sequence length="548" mass="58691">MASRPSDMMTSSELRSSETTPYDSSSLMEERANTMNEKHGRPSQDPDGFRKAKSHTPGSNDLESGNLPALNNTVSRATTMSKKRAYTFMILIVLTQAVQMFAYGAGIIGAFTVGHAVGASDLQSTWIAAAYPLTQGTFVLISGRLGTVFGHKKMLTLGSAIWIFWTLATAYGTNIVGISIMRALAGIGGGLLVPNAVALLTITFPPGRQRNLALALFASMGPVGGAGGCVFNGFFLQWTNWTWGVLGAVVYGAAIIAVPDDERLDPDGKIDWVGSYLGVAGLILFNFVWNQAPVVSWKNPYEYVLLIVAIGHFAVFLLWESRWAVSPIIPFDVWKVPSFAALILVLFFVFMSLGIYLWYVTVFLANLRNWNPVLLGCSFLPMAVSGTGAAFFAAWVIRKLPAEMVVCIGALGAVVMNILIATMPVHQTYWAMVFPAMVLAGCTGDMVFAAGQIVASSIVTRRHQGTAGSLIGTLFTYGLSTGLGFAGTVEIYVNEDGTNLLGGYRGAAYLGIGFAGAAIVLTLLFVRMKKNTVEGWQGEDAENNTAGN</sequence>
<comment type="subcellular location">
    <subcellularLocation>
        <location evidence="1">Membrane</location>
        <topology evidence="1">Multi-pass membrane protein</topology>
    </subcellularLocation>
</comment>
<dbReference type="GO" id="GO:0022857">
    <property type="term" value="F:transmembrane transporter activity"/>
    <property type="evidence" value="ECO:0007669"/>
    <property type="project" value="InterPro"/>
</dbReference>
<evidence type="ECO:0000313" key="8">
    <source>
        <dbReference type="EMBL" id="RFU76607.1"/>
    </source>
</evidence>
<dbReference type="InterPro" id="IPR036259">
    <property type="entry name" value="MFS_trans_sf"/>
</dbReference>
<feature type="transmembrane region" description="Helical" evidence="6">
    <location>
        <begin position="270"/>
        <end position="289"/>
    </location>
</feature>
<feature type="domain" description="Major facilitator superfamily (MFS) profile" evidence="7">
    <location>
        <begin position="88"/>
        <end position="530"/>
    </location>
</feature>
<feature type="transmembrane region" description="Helical" evidence="6">
    <location>
        <begin position="154"/>
        <end position="173"/>
    </location>
</feature>
<dbReference type="EMBL" id="PXOA01000336">
    <property type="protein sequence ID" value="RFU76607.1"/>
    <property type="molecule type" value="Genomic_DNA"/>
</dbReference>
<dbReference type="PANTHER" id="PTHR42718">
    <property type="entry name" value="MAJOR FACILITATOR SUPERFAMILY MULTIDRUG TRANSPORTER MFSC"/>
    <property type="match status" value="1"/>
</dbReference>
<feature type="transmembrane region" description="Helical" evidence="6">
    <location>
        <begin position="212"/>
        <end position="235"/>
    </location>
</feature>